<name>A0ABW2R2J8_9NEIS</name>
<evidence type="ECO:0000313" key="2">
    <source>
        <dbReference type="Proteomes" id="UP001596473"/>
    </source>
</evidence>
<accession>A0ABW2R2J8</accession>
<dbReference type="RefSeq" id="WP_380189805.1">
    <property type="nucleotide sequence ID" value="NZ_JBHTBQ010000044.1"/>
</dbReference>
<evidence type="ECO:0000313" key="1">
    <source>
        <dbReference type="EMBL" id="MFC7422044.1"/>
    </source>
</evidence>
<gene>
    <name evidence="1" type="ORF">ACFQNF_19480</name>
</gene>
<sequence length="220" mass="24716">MTFKIELDRAEIQRQLKQFGDQAKQEIYAAAAQGFKTGGNAILATVQTHVASRLKIKSASFAKSFKARVYAKHKNSPPLLIISSRIPWLGIHEYGGTITGKMLIPFGIAAFKQAGLRMGGKKFKQIVAELMRSGNAFFNQTKDGRVFLFAENIKDNDRQLTRFKRAHRNAHGLKTVKRGVDIPIAELVSRVQMKRRLNIRQLVQSKLPLLASAVRDAMQR</sequence>
<comment type="caution">
    <text evidence="1">The sequence shown here is derived from an EMBL/GenBank/DDBJ whole genome shotgun (WGS) entry which is preliminary data.</text>
</comment>
<proteinExistence type="predicted"/>
<dbReference type="Pfam" id="PF20039">
    <property type="entry name" value="DUF6441"/>
    <property type="match status" value="1"/>
</dbReference>
<dbReference type="InterPro" id="IPR045622">
    <property type="entry name" value="DUF6441"/>
</dbReference>
<dbReference type="Proteomes" id="UP001596473">
    <property type="component" value="Unassembled WGS sequence"/>
</dbReference>
<reference evidence="2" key="1">
    <citation type="journal article" date="2019" name="Int. J. Syst. Evol. Microbiol.">
        <title>The Global Catalogue of Microorganisms (GCM) 10K type strain sequencing project: providing services to taxonomists for standard genome sequencing and annotation.</title>
        <authorList>
            <consortium name="The Broad Institute Genomics Platform"/>
            <consortium name="The Broad Institute Genome Sequencing Center for Infectious Disease"/>
            <person name="Wu L."/>
            <person name="Ma J."/>
        </authorList>
    </citation>
    <scope>NUCLEOTIDE SEQUENCE [LARGE SCALE GENOMIC DNA]</scope>
    <source>
        <strain evidence="2">CCUG 62945</strain>
    </source>
</reference>
<keyword evidence="2" id="KW-1185">Reference proteome</keyword>
<organism evidence="1 2">
    <name type="scientific">Iodobacter arcticus</name>
    <dbReference type="NCBI Taxonomy" id="590593"/>
    <lineage>
        <taxon>Bacteria</taxon>
        <taxon>Pseudomonadati</taxon>
        <taxon>Pseudomonadota</taxon>
        <taxon>Betaproteobacteria</taxon>
        <taxon>Neisseriales</taxon>
        <taxon>Chitinibacteraceae</taxon>
        <taxon>Iodobacter</taxon>
    </lineage>
</organism>
<dbReference type="EMBL" id="JBHTBQ010000044">
    <property type="protein sequence ID" value="MFC7422044.1"/>
    <property type="molecule type" value="Genomic_DNA"/>
</dbReference>
<protein>
    <submittedName>
        <fullName evidence="1">DUF6441 family protein</fullName>
    </submittedName>
</protein>